<dbReference type="AlphaFoldDB" id="A0A9X0A6P5"/>
<organism evidence="2 3">
    <name type="scientific">Desmophyllum pertusum</name>
    <dbReference type="NCBI Taxonomy" id="174260"/>
    <lineage>
        <taxon>Eukaryota</taxon>
        <taxon>Metazoa</taxon>
        <taxon>Cnidaria</taxon>
        <taxon>Anthozoa</taxon>
        <taxon>Hexacorallia</taxon>
        <taxon>Scleractinia</taxon>
        <taxon>Caryophylliina</taxon>
        <taxon>Caryophylliidae</taxon>
        <taxon>Desmophyllum</taxon>
    </lineage>
</organism>
<dbReference type="Proteomes" id="UP001163046">
    <property type="component" value="Unassembled WGS sequence"/>
</dbReference>
<sequence>MDAVTDCLNEAVVQDMKRARPEDHDSVYGQNRQSFRPPPVLAPAPVGMTTNFEQLQQDGLSGLAQFPAAAQMAGAPGFQ</sequence>
<evidence type="ECO:0000313" key="2">
    <source>
        <dbReference type="EMBL" id="KAJ7394010.1"/>
    </source>
</evidence>
<gene>
    <name evidence="2" type="ORF">OS493_003682</name>
</gene>
<evidence type="ECO:0000313" key="3">
    <source>
        <dbReference type="Proteomes" id="UP001163046"/>
    </source>
</evidence>
<accession>A0A9X0A6P5</accession>
<keyword evidence="3" id="KW-1185">Reference proteome</keyword>
<feature type="region of interest" description="Disordered" evidence="1">
    <location>
        <begin position="16"/>
        <end position="39"/>
    </location>
</feature>
<feature type="compositionally biased region" description="Basic and acidic residues" evidence="1">
    <location>
        <begin position="16"/>
        <end position="26"/>
    </location>
</feature>
<dbReference type="EMBL" id="MU825397">
    <property type="protein sequence ID" value="KAJ7394010.1"/>
    <property type="molecule type" value="Genomic_DNA"/>
</dbReference>
<evidence type="ECO:0000256" key="1">
    <source>
        <dbReference type="SAM" id="MobiDB-lite"/>
    </source>
</evidence>
<proteinExistence type="predicted"/>
<protein>
    <submittedName>
        <fullName evidence="2">Uncharacterized protein</fullName>
    </submittedName>
</protein>
<reference evidence="2" key="1">
    <citation type="submission" date="2023-01" db="EMBL/GenBank/DDBJ databases">
        <title>Genome assembly of the deep-sea coral Lophelia pertusa.</title>
        <authorList>
            <person name="Herrera S."/>
            <person name="Cordes E."/>
        </authorList>
    </citation>
    <scope>NUCLEOTIDE SEQUENCE</scope>
    <source>
        <strain evidence="2">USNM1676648</strain>
        <tissue evidence="2">Polyp</tissue>
    </source>
</reference>
<name>A0A9X0A6P5_9CNID</name>
<comment type="caution">
    <text evidence="2">The sequence shown here is derived from an EMBL/GenBank/DDBJ whole genome shotgun (WGS) entry which is preliminary data.</text>
</comment>